<evidence type="ECO:0000313" key="1">
    <source>
        <dbReference type="EMBL" id="MQY49519.1"/>
    </source>
</evidence>
<evidence type="ECO:0000313" key="2">
    <source>
        <dbReference type="Proteomes" id="UP000435138"/>
    </source>
</evidence>
<name>A0A6A8AFH2_9HYPH</name>
<protein>
    <submittedName>
        <fullName evidence="1">Uncharacterized protein</fullName>
    </submittedName>
</protein>
<reference evidence="1 2" key="1">
    <citation type="submission" date="2019-11" db="EMBL/GenBank/DDBJ databases">
        <title>Genome analysis of Rhizobacterium cereale a novel genus and species isolated from maize roots in North Spain.</title>
        <authorList>
            <person name="Menendez E."/>
            <person name="Flores-Felix J.D."/>
            <person name="Ramirez-Bahena M.-H."/>
            <person name="Igual J.M."/>
            <person name="Garcia-Fraile P."/>
            <person name="Peix A."/>
            <person name="Velazquez E."/>
        </authorList>
    </citation>
    <scope>NUCLEOTIDE SEQUENCE [LARGE SCALE GENOMIC DNA]</scope>
    <source>
        <strain evidence="1 2">RZME27</strain>
    </source>
</reference>
<proteinExistence type="predicted"/>
<comment type="caution">
    <text evidence="1">The sequence shown here is derived from an EMBL/GenBank/DDBJ whole genome shotgun (WGS) entry which is preliminary data.</text>
</comment>
<dbReference type="Proteomes" id="UP000435138">
    <property type="component" value="Unassembled WGS sequence"/>
</dbReference>
<keyword evidence="2" id="KW-1185">Reference proteome</keyword>
<dbReference type="AlphaFoldDB" id="A0A6A8AFH2"/>
<dbReference type="RefSeq" id="WP_153359300.1">
    <property type="nucleotide sequence ID" value="NZ_WIXI01000050.1"/>
</dbReference>
<sequence>MSVPKFGFSAYLKLINANPRPQRRLIRERYQPSSGGYDFHRSLRQRIQRIAFEGLSREASLASTQLITKPSERESARRAIERFFTWREQNPGDLEPSGHLLFVSPRGYFKIDFTANFILEIGGRRTAVHIWNTRHTLAGNLARAALATVAARHPAENRPDDFAVLSLQDGSFYRWSDADRSTAALGERLLQIIDLDFAAARTELGLPASPDDDAPAAYR</sequence>
<accession>A0A6A8AFH2</accession>
<gene>
    <name evidence="1" type="ORF">GAO09_26135</name>
</gene>
<dbReference type="EMBL" id="WIXI01000050">
    <property type="protein sequence ID" value="MQY49519.1"/>
    <property type="molecule type" value="Genomic_DNA"/>
</dbReference>
<organism evidence="1 2">
    <name type="scientific">Endobacterium cereale</name>
    <dbReference type="NCBI Taxonomy" id="2663029"/>
    <lineage>
        <taxon>Bacteria</taxon>
        <taxon>Pseudomonadati</taxon>
        <taxon>Pseudomonadota</taxon>
        <taxon>Alphaproteobacteria</taxon>
        <taxon>Hyphomicrobiales</taxon>
        <taxon>Rhizobiaceae</taxon>
        <taxon>Endobacterium</taxon>
    </lineage>
</organism>